<keyword evidence="1" id="KW-1133">Transmembrane helix</keyword>
<evidence type="ECO:0000313" key="2">
    <source>
        <dbReference type="EMBL" id="KAH9530226.1"/>
    </source>
</evidence>
<evidence type="ECO:0000313" key="3">
    <source>
        <dbReference type="Proteomes" id="UP000790347"/>
    </source>
</evidence>
<keyword evidence="1" id="KW-0812">Transmembrane</keyword>
<feature type="transmembrane region" description="Helical" evidence="1">
    <location>
        <begin position="48"/>
        <end position="70"/>
    </location>
</feature>
<accession>A0A922IG69</accession>
<name>A0A922IG69_DERFA</name>
<sequence length="94" mass="9744">MLANACFVVDPPQLLLFEFLRFVLSLPPDLPVVLVFKPVETDDVVCCCLDTVAAAAAVVVVVVMIVVEFVTVDDSGLGIPTLLAIVATGGAGIS</sequence>
<reference evidence="2" key="2">
    <citation type="journal article" date="2022" name="Res Sq">
        <title>Comparative Genomics Reveals Insights into the Divergent Evolution of Astigmatic Mites and Household Pest Adaptations.</title>
        <authorList>
            <person name="Xiong Q."/>
            <person name="Wan A.T.-Y."/>
            <person name="Liu X.-Y."/>
            <person name="Fung C.S.-H."/>
            <person name="Xiao X."/>
            <person name="Malainual N."/>
            <person name="Hou J."/>
            <person name="Wang L."/>
            <person name="Wang M."/>
            <person name="Yang K."/>
            <person name="Cui Y."/>
            <person name="Leung E."/>
            <person name="Nong W."/>
            <person name="Shin S.-K."/>
            <person name="Au S."/>
            <person name="Jeong K.Y."/>
            <person name="Chew F.T."/>
            <person name="Hui J."/>
            <person name="Leung T.F."/>
            <person name="Tungtrongchitr A."/>
            <person name="Zhong N."/>
            <person name="Liu Z."/>
            <person name="Tsui S."/>
        </authorList>
    </citation>
    <scope>NUCLEOTIDE SEQUENCE</scope>
    <source>
        <strain evidence="2">Derf</strain>
        <tissue evidence="2">Whole organism</tissue>
    </source>
</reference>
<reference evidence="2" key="1">
    <citation type="submission" date="2013-05" db="EMBL/GenBank/DDBJ databases">
        <authorList>
            <person name="Yim A.K.Y."/>
            <person name="Chan T.F."/>
            <person name="Ji K.M."/>
            <person name="Liu X.Y."/>
            <person name="Zhou J.W."/>
            <person name="Li R.Q."/>
            <person name="Yang K.Y."/>
            <person name="Li J."/>
            <person name="Li M."/>
            <person name="Law P.T.W."/>
            <person name="Wu Y.L."/>
            <person name="Cai Z.L."/>
            <person name="Qin H."/>
            <person name="Bao Y."/>
            <person name="Leung R.K.K."/>
            <person name="Ng P.K.S."/>
            <person name="Zou J."/>
            <person name="Zhong X.J."/>
            <person name="Ran P.X."/>
            <person name="Zhong N.S."/>
            <person name="Liu Z.G."/>
            <person name="Tsui S.K.W."/>
        </authorList>
    </citation>
    <scope>NUCLEOTIDE SEQUENCE</scope>
    <source>
        <strain evidence="2">Derf</strain>
        <tissue evidence="2">Whole organism</tissue>
    </source>
</reference>
<dbReference type="EMBL" id="ASGP02000001">
    <property type="protein sequence ID" value="KAH9530226.1"/>
    <property type="molecule type" value="Genomic_DNA"/>
</dbReference>
<comment type="caution">
    <text evidence="2">The sequence shown here is derived from an EMBL/GenBank/DDBJ whole genome shotgun (WGS) entry which is preliminary data.</text>
</comment>
<protein>
    <submittedName>
        <fullName evidence="2">Uncharacterized protein</fullName>
    </submittedName>
</protein>
<keyword evidence="1" id="KW-0472">Membrane</keyword>
<dbReference type="Proteomes" id="UP000790347">
    <property type="component" value="Unassembled WGS sequence"/>
</dbReference>
<proteinExistence type="predicted"/>
<organism evidence="2 3">
    <name type="scientific">Dermatophagoides farinae</name>
    <name type="common">American house dust mite</name>
    <dbReference type="NCBI Taxonomy" id="6954"/>
    <lineage>
        <taxon>Eukaryota</taxon>
        <taxon>Metazoa</taxon>
        <taxon>Ecdysozoa</taxon>
        <taxon>Arthropoda</taxon>
        <taxon>Chelicerata</taxon>
        <taxon>Arachnida</taxon>
        <taxon>Acari</taxon>
        <taxon>Acariformes</taxon>
        <taxon>Sarcoptiformes</taxon>
        <taxon>Astigmata</taxon>
        <taxon>Psoroptidia</taxon>
        <taxon>Analgoidea</taxon>
        <taxon>Pyroglyphidae</taxon>
        <taxon>Dermatophagoidinae</taxon>
        <taxon>Dermatophagoides</taxon>
    </lineage>
</organism>
<gene>
    <name evidence="2" type="ORF">DERF_004045</name>
</gene>
<feature type="transmembrane region" description="Helical" evidence="1">
    <location>
        <begin position="76"/>
        <end position="93"/>
    </location>
</feature>
<keyword evidence="3" id="KW-1185">Reference proteome</keyword>
<evidence type="ECO:0000256" key="1">
    <source>
        <dbReference type="SAM" id="Phobius"/>
    </source>
</evidence>
<dbReference type="AlphaFoldDB" id="A0A922IG69"/>